<organism evidence="3 4">
    <name type="scientific">Zhengella mangrovi</name>
    <dbReference type="NCBI Taxonomy" id="1982044"/>
    <lineage>
        <taxon>Bacteria</taxon>
        <taxon>Pseudomonadati</taxon>
        <taxon>Pseudomonadota</taxon>
        <taxon>Alphaproteobacteria</taxon>
        <taxon>Hyphomicrobiales</taxon>
        <taxon>Notoacmeibacteraceae</taxon>
        <taxon>Zhengella</taxon>
    </lineage>
</organism>
<evidence type="ECO:0000259" key="2">
    <source>
        <dbReference type="Pfam" id="PF01935"/>
    </source>
</evidence>
<dbReference type="Proteomes" id="UP000221168">
    <property type="component" value="Unassembled WGS sequence"/>
</dbReference>
<dbReference type="Gene3D" id="3.40.50.300">
    <property type="entry name" value="P-loop containing nucleotide triphosphate hydrolases"/>
    <property type="match status" value="2"/>
</dbReference>
<dbReference type="Pfam" id="PF01935">
    <property type="entry name" value="DUF87"/>
    <property type="match status" value="1"/>
</dbReference>
<evidence type="ECO:0000313" key="4">
    <source>
        <dbReference type="Proteomes" id="UP000221168"/>
    </source>
</evidence>
<dbReference type="PANTHER" id="PTHR42957">
    <property type="entry name" value="HELICASE MJ1565-RELATED"/>
    <property type="match status" value="1"/>
</dbReference>
<gene>
    <name evidence="3" type="ORF">CSC94_07515</name>
</gene>
<dbReference type="SUPFAM" id="SSF52540">
    <property type="entry name" value="P-loop containing nucleoside triphosphate hydrolases"/>
    <property type="match status" value="1"/>
</dbReference>
<dbReference type="InterPro" id="IPR008571">
    <property type="entry name" value="HerA-like"/>
</dbReference>
<dbReference type="PANTHER" id="PTHR42957:SF1">
    <property type="entry name" value="HELICASE MJ1565-RELATED"/>
    <property type="match status" value="1"/>
</dbReference>
<dbReference type="InterPro" id="IPR002789">
    <property type="entry name" value="HerA_central"/>
</dbReference>
<feature type="domain" description="Helicase HerA central" evidence="2">
    <location>
        <begin position="144"/>
        <end position="389"/>
    </location>
</feature>
<sequence>MTEVQGGQDKTTSPGGAPLVRNRTEGHVIACDGERAIIAAEAGKQAAGSDDYWAVGQMISIRVDDARLVGLIFKVDVPVETWDNAAKNMIHVHVEMVGQVATDARGKTTFSSGIANYPFMGAIAHRIRSADLQAIYANVSPNAVQIGELTQERSIPALLDVDRLLARHFAIVGTTGVGKSTAVTLVLRKVVEKRPDIRVLLLDPHNEFTTAFADQAITVDANRLDLPFWMFRLEEFAEVVFRGRTPVPNELDALRDLIPVAKERYRRSEGGGGAASVLKKERDTTALTADTPVPYRMVDLLSLIDARAGKLDGKADRPHLRALHNRLEALLNDPRFRFMFGSKTVSDTMPAILSHVFRIPQNGKPICVFDMSNLPSEVVNSVVSVFCRMSFDLALNSDGALQTLVVCEEAHRYIPASQDAGFWPTRQAIARIAKEGRKYGVYLGVVTQRPGELDQTILSQCNTIFAMRLGNEHDQEIIKLAITGAARSLTNFLSSIANRECIAFGEAFQSPMRMVFETIAEKDLPGAHIYEQQARLKSGSADISLHNILRRIRNDDTVEDDDGPDSWLEDSQSFGAEFDADTLAAAVAAPAGVLEKLQSAPREGLRSAATARDATGAGSLRSQFASPPPLEERRAGPEFSYQSETTAQRPAPYGSEGSRMFRAKSPPPPPAREPSSGEGREGNSLIRDFRSRR</sequence>
<name>A0A2G1QPT4_9HYPH</name>
<feature type="region of interest" description="Disordered" evidence="1">
    <location>
        <begin position="1"/>
        <end position="23"/>
    </location>
</feature>
<proteinExistence type="predicted"/>
<reference evidence="3 4" key="1">
    <citation type="submission" date="2017-10" db="EMBL/GenBank/DDBJ databases">
        <title>Sedimentibacterium mangrovi gen. nov., sp. nov., a novel member of family Phyllobacteriacea isolated from mangrove sediment.</title>
        <authorList>
            <person name="Liao H."/>
            <person name="Tian Y."/>
        </authorList>
    </citation>
    <scope>NUCLEOTIDE SEQUENCE [LARGE SCALE GENOMIC DNA]</scope>
    <source>
        <strain evidence="3 4">X9-2-2</strain>
    </source>
</reference>
<dbReference type="OrthoDB" id="9806951at2"/>
<dbReference type="InterPro" id="IPR027417">
    <property type="entry name" value="P-loop_NTPase"/>
</dbReference>
<evidence type="ECO:0000313" key="3">
    <source>
        <dbReference type="EMBL" id="PHP67546.1"/>
    </source>
</evidence>
<comment type="caution">
    <text evidence="3">The sequence shown here is derived from an EMBL/GenBank/DDBJ whole genome shotgun (WGS) entry which is preliminary data.</text>
</comment>
<accession>A0A2G1QPT4</accession>
<keyword evidence="4" id="KW-1185">Reference proteome</keyword>
<dbReference type="AlphaFoldDB" id="A0A2G1QPT4"/>
<protein>
    <submittedName>
        <fullName evidence="3">ATPase</fullName>
    </submittedName>
</protein>
<dbReference type="RefSeq" id="WP_099305530.1">
    <property type="nucleotide sequence ID" value="NZ_PDVP01000003.1"/>
</dbReference>
<feature type="region of interest" description="Disordered" evidence="1">
    <location>
        <begin position="599"/>
        <end position="693"/>
    </location>
</feature>
<dbReference type="EMBL" id="PDVP01000003">
    <property type="protein sequence ID" value="PHP67546.1"/>
    <property type="molecule type" value="Genomic_DNA"/>
</dbReference>
<evidence type="ECO:0000256" key="1">
    <source>
        <dbReference type="SAM" id="MobiDB-lite"/>
    </source>
</evidence>